<evidence type="ECO:0000313" key="1">
    <source>
        <dbReference type="EMBL" id="MCI4675779.1"/>
    </source>
</evidence>
<proteinExistence type="predicted"/>
<comment type="caution">
    <text evidence="1">The sequence shown here is derived from an EMBL/GenBank/DDBJ whole genome shotgun (WGS) entry which is preliminary data.</text>
</comment>
<gene>
    <name evidence="1" type="ORF">K9U37_13175</name>
</gene>
<dbReference type="RefSeq" id="WP_243072055.1">
    <property type="nucleotide sequence ID" value="NZ_JAIVFL010000001.1"/>
</dbReference>
<sequence length="77" mass="8074">MAGPAARDDYLPGLADSAQRIVADQFAEIAPTASACTRLVGKPFAPGATDVPFETATVRRTFGSAWDTVVSRFGQNS</sequence>
<dbReference type="Proteomes" id="UP001139068">
    <property type="component" value="Unassembled WGS sequence"/>
</dbReference>
<protein>
    <submittedName>
        <fullName evidence="1">Uncharacterized protein</fullName>
    </submittedName>
</protein>
<organism evidence="1 2">
    <name type="scientific">Candidatus Mycolicibacterium alkanivorans</name>
    <dbReference type="NCBI Taxonomy" id="2954114"/>
    <lineage>
        <taxon>Bacteria</taxon>
        <taxon>Bacillati</taxon>
        <taxon>Actinomycetota</taxon>
        <taxon>Actinomycetes</taxon>
        <taxon>Mycobacteriales</taxon>
        <taxon>Mycobacteriaceae</taxon>
        <taxon>Mycolicibacterium</taxon>
    </lineage>
</organism>
<keyword evidence="2" id="KW-1185">Reference proteome</keyword>
<dbReference type="EMBL" id="JAIVFL010000001">
    <property type="protein sequence ID" value="MCI4675779.1"/>
    <property type="molecule type" value="Genomic_DNA"/>
</dbReference>
<accession>A0ABS9YX23</accession>
<reference evidence="1" key="1">
    <citation type="journal article" date="2022" name="ISME J.">
        <title>Identification of active gaseous-alkane degraders at natural gas seeps.</title>
        <authorList>
            <person name="Farhan Ul Haque M."/>
            <person name="Hernandez M."/>
            <person name="Crombie A.T."/>
            <person name="Murrell J.C."/>
        </authorList>
    </citation>
    <scope>NUCLEOTIDE SEQUENCE</scope>
    <source>
        <strain evidence="1">ANDR5</strain>
    </source>
</reference>
<evidence type="ECO:0000313" key="2">
    <source>
        <dbReference type="Proteomes" id="UP001139068"/>
    </source>
</evidence>
<name>A0ABS9YX23_9MYCO</name>